<dbReference type="Proteomes" id="UP000634136">
    <property type="component" value="Unassembled WGS sequence"/>
</dbReference>
<keyword evidence="4 10" id="KW-0863">Zinc-finger</keyword>
<dbReference type="Pfam" id="PF05699">
    <property type="entry name" value="Dimer_Tnp_hAT"/>
    <property type="match status" value="1"/>
</dbReference>
<dbReference type="EMBL" id="JAAIUW010000010">
    <property type="protein sequence ID" value="KAF7811751.1"/>
    <property type="molecule type" value="Genomic_DNA"/>
</dbReference>
<evidence type="ECO:0000256" key="11">
    <source>
        <dbReference type="SAM" id="MobiDB-lite"/>
    </source>
</evidence>
<keyword evidence="7" id="KW-0238">DNA-binding</keyword>
<dbReference type="PANTHER" id="PTHR46481">
    <property type="entry name" value="ZINC FINGER BED DOMAIN-CONTAINING PROTEIN 4"/>
    <property type="match status" value="1"/>
</dbReference>
<dbReference type="InterPro" id="IPR052035">
    <property type="entry name" value="ZnF_BED_domain_contain"/>
</dbReference>
<dbReference type="InterPro" id="IPR025525">
    <property type="entry name" value="hAT-like_transposase_RNase-H"/>
</dbReference>
<sequence length="575" mass="65721">MDMGSSVPPRQGTESASTVQNAPTVSNLPKKRSATSDVWNYFVSLGVGEDGKPRAKCKGCDEVYIAGGSSHGTSSLTRHIPKCSKLNSYHNVGNMLIDHAGKLRSRKISQKVLRSLTAMAIIRHDLPFSFVEYEGVKEMFKYCNPDVKFITRNTYVANVWKVYKSKKESLKQELEGLKVAHDALYKIRESVKYVKGSEGRMRKFEACVKNIGIEHGVFLRLDVQTRWNSTFIMLESALKYRRAFASFQMEDQHYRYCPSSYEWERGEKMCEFLRPFYDITNMISGSTYPTSNIYFTQVWNIECLLIDNANNEDQIIKDMAVRMKEKFDKYWSEYSVVLALRAILDPRMKFPLLERCFNRVDPTTCQSKLDVALMDFDSEIVSQLEKSQLELYLEEAKLEFKFHKDLDVLRYWKDNRGRFPDLSLMAFDILSIPITTVASESAFSIGSRVLNKYRSCLLPEKVQALLCTRNWLIGFNVEGVSSSYFLRKVMKRSSSASCFSTLCSWAASVSLEFQNPNQAEERGRSGGGCRNRKRPRRSSDENAKKSSKLKGGRQNSSSAAINGGRRSSIYRGVTR</sequence>
<feature type="region of interest" description="Disordered" evidence="11">
    <location>
        <begin position="516"/>
        <end position="575"/>
    </location>
</feature>
<keyword evidence="3" id="KW-0479">Metal-binding</keyword>
<keyword evidence="5" id="KW-0862">Zinc</keyword>
<dbReference type="PANTHER" id="PTHR46481:SF10">
    <property type="entry name" value="ZINC FINGER BED DOMAIN-CONTAINING PROTEIN 39"/>
    <property type="match status" value="1"/>
</dbReference>
<dbReference type="InterPro" id="IPR003656">
    <property type="entry name" value="Znf_BED"/>
</dbReference>
<keyword evidence="9" id="KW-0539">Nucleus</keyword>
<feature type="compositionally biased region" description="Polar residues" evidence="11">
    <location>
        <begin position="12"/>
        <end position="27"/>
    </location>
</feature>
<dbReference type="GO" id="GO:0008270">
    <property type="term" value="F:zinc ion binding"/>
    <property type="evidence" value="ECO:0007669"/>
    <property type="project" value="UniProtKB-KW"/>
</dbReference>
<keyword evidence="6" id="KW-0805">Transcription regulation</keyword>
<keyword evidence="8" id="KW-0804">Transcription</keyword>
<accession>A0A834SXU2</accession>
<evidence type="ECO:0000256" key="6">
    <source>
        <dbReference type="ARBA" id="ARBA00023015"/>
    </source>
</evidence>
<dbReference type="GO" id="GO:0005634">
    <property type="term" value="C:nucleus"/>
    <property type="evidence" value="ECO:0007669"/>
    <property type="project" value="UniProtKB-SubCell"/>
</dbReference>
<evidence type="ECO:0000313" key="13">
    <source>
        <dbReference type="EMBL" id="KAF7811751.1"/>
    </source>
</evidence>
<evidence type="ECO:0000256" key="5">
    <source>
        <dbReference type="ARBA" id="ARBA00022833"/>
    </source>
</evidence>
<evidence type="ECO:0000313" key="14">
    <source>
        <dbReference type="Proteomes" id="UP000634136"/>
    </source>
</evidence>
<evidence type="ECO:0000256" key="10">
    <source>
        <dbReference type="PROSITE-ProRule" id="PRU00027"/>
    </source>
</evidence>
<evidence type="ECO:0000256" key="1">
    <source>
        <dbReference type="ARBA" id="ARBA00004123"/>
    </source>
</evidence>
<comment type="subunit">
    <text evidence="2">Homodimer.</text>
</comment>
<dbReference type="InterPro" id="IPR012337">
    <property type="entry name" value="RNaseH-like_sf"/>
</dbReference>
<evidence type="ECO:0000256" key="9">
    <source>
        <dbReference type="ARBA" id="ARBA00023242"/>
    </source>
</evidence>
<evidence type="ECO:0000256" key="4">
    <source>
        <dbReference type="ARBA" id="ARBA00022771"/>
    </source>
</evidence>
<feature type="region of interest" description="Disordered" evidence="11">
    <location>
        <begin position="1"/>
        <end position="30"/>
    </location>
</feature>
<comment type="caution">
    <text evidence="13">The sequence shown here is derived from an EMBL/GenBank/DDBJ whole genome shotgun (WGS) entry which is preliminary data.</text>
</comment>
<dbReference type="Pfam" id="PF14372">
    <property type="entry name" value="hAT-like_RNase-H"/>
    <property type="match status" value="1"/>
</dbReference>
<organism evidence="13 14">
    <name type="scientific">Senna tora</name>
    <dbReference type="NCBI Taxonomy" id="362788"/>
    <lineage>
        <taxon>Eukaryota</taxon>
        <taxon>Viridiplantae</taxon>
        <taxon>Streptophyta</taxon>
        <taxon>Embryophyta</taxon>
        <taxon>Tracheophyta</taxon>
        <taxon>Spermatophyta</taxon>
        <taxon>Magnoliopsida</taxon>
        <taxon>eudicotyledons</taxon>
        <taxon>Gunneridae</taxon>
        <taxon>Pentapetalae</taxon>
        <taxon>rosids</taxon>
        <taxon>fabids</taxon>
        <taxon>Fabales</taxon>
        <taxon>Fabaceae</taxon>
        <taxon>Caesalpinioideae</taxon>
        <taxon>Cassia clade</taxon>
        <taxon>Senna</taxon>
    </lineage>
</organism>
<dbReference type="GO" id="GO:0003677">
    <property type="term" value="F:DNA binding"/>
    <property type="evidence" value="ECO:0007669"/>
    <property type="project" value="UniProtKB-KW"/>
</dbReference>
<name>A0A834SXU2_9FABA</name>
<dbReference type="OrthoDB" id="1607513at2759"/>
<keyword evidence="14" id="KW-1185">Reference proteome</keyword>
<dbReference type="SUPFAM" id="SSF53098">
    <property type="entry name" value="Ribonuclease H-like"/>
    <property type="match status" value="1"/>
</dbReference>
<evidence type="ECO:0000259" key="12">
    <source>
        <dbReference type="PROSITE" id="PS50808"/>
    </source>
</evidence>
<evidence type="ECO:0000256" key="2">
    <source>
        <dbReference type="ARBA" id="ARBA00011738"/>
    </source>
</evidence>
<reference evidence="13" key="1">
    <citation type="submission" date="2020-09" db="EMBL/GenBank/DDBJ databases">
        <title>Genome-Enabled Discovery of Anthraquinone Biosynthesis in Senna tora.</title>
        <authorList>
            <person name="Kang S.-H."/>
            <person name="Pandey R.P."/>
            <person name="Lee C.-M."/>
            <person name="Sim J.-S."/>
            <person name="Jeong J.-T."/>
            <person name="Choi B.-S."/>
            <person name="Jung M."/>
            <person name="Ginzburg D."/>
            <person name="Zhao K."/>
            <person name="Won S.Y."/>
            <person name="Oh T.-J."/>
            <person name="Yu Y."/>
            <person name="Kim N.-H."/>
            <person name="Lee O.R."/>
            <person name="Lee T.-H."/>
            <person name="Bashyal P."/>
            <person name="Kim T.-S."/>
            <person name="Lee W.-H."/>
            <person name="Kawkins C."/>
            <person name="Kim C.-K."/>
            <person name="Kim J.S."/>
            <person name="Ahn B.O."/>
            <person name="Rhee S.Y."/>
            <person name="Sohng J.K."/>
        </authorList>
    </citation>
    <scope>NUCLEOTIDE SEQUENCE</scope>
    <source>
        <tissue evidence="13">Leaf</tissue>
    </source>
</reference>
<dbReference type="InterPro" id="IPR008906">
    <property type="entry name" value="HATC_C_dom"/>
</dbReference>
<evidence type="ECO:0000256" key="8">
    <source>
        <dbReference type="ARBA" id="ARBA00023163"/>
    </source>
</evidence>
<evidence type="ECO:0000256" key="7">
    <source>
        <dbReference type="ARBA" id="ARBA00023125"/>
    </source>
</evidence>
<feature type="domain" description="BED-type" evidence="12">
    <location>
        <begin position="33"/>
        <end position="90"/>
    </location>
</feature>
<comment type="subcellular location">
    <subcellularLocation>
        <location evidence="1">Nucleus</location>
    </subcellularLocation>
</comment>
<dbReference type="GO" id="GO:0046983">
    <property type="term" value="F:protein dimerization activity"/>
    <property type="evidence" value="ECO:0007669"/>
    <property type="project" value="InterPro"/>
</dbReference>
<dbReference type="SMART" id="SM00614">
    <property type="entry name" value="ZnF_BED"/>
    <property type="match status" value="1"/>
</dbReference>
<proteinExistence type="predicted"/>
<evidence type="ECO:0000256" key="3">
    <source>
        <dbReference type="ARBA" id="ARBA00022723"/>
    </source>
</evidence>
<dbReference type="PROSITE" id="PS50808">
    <property type="entry name" value="ZF_BED"/>
    <property type="match status" value="1"/>
</dbReference>
<gene>
    <name evidence="13" type="ORF">G2W53_032727</name>
</gene>
<dbReference type="AlphaFoldDB" id="A0A834SXU2"/>
<protein>
    <submittedName>
        <fullName evidence="13">Zinc finger BED domain-containing protein RICESLEEPER 2-like</fullName>
    </submittedName>
</protein>